<evidence type="ECO:0000313" key="2">
    <source>
        <dbReference type="EMBL" id="ETJ32880.1"/>
    </source>
</evidence>
<reference evidence="2" key="1">
    <citation type="submission" date="2013-12" db="EMBL/GenBank/DDBJ databases">
        <title>A Varibaculum cambriense genome reconstructed from a premature infant gut community with otherwise low bacterial novelty that shifts toward anaerobic metabolism during the third week of life.</title>
        <authorList>
            <person name="Brown C.T."/>
            <person name="Sharon I."/>
            <person name="Thomas B.C."/>
            <person name="Castelle C.J."/>
            <person name="Morowitz M.J."/>
            <person name="Banfield J.F."/>
        </authorList>
    </citation>
    <scope>NUCLEOTIDE SEQUENCE</scope>
</reference>
<dbReference type="AlphaFoldDB" id="W1XTT2"/>
<accession>W1XTT2</accession>
<name>W1XTT2_9ZZZZ</name>
<feature type="non-terminal residue" evidence="2">
    <location>
        <position position="1"/>
    </location>
</feature>
<evidence type="ECO:0000259" key="1">
    <source>
        <dbReference type="PROSITE" id="PS51379"/>
    </source>
</evidence>
<dbReference type="EMBL" id="AZMM01012674">
    <property type="protein sequence ID" value="ETJ32880.1"/>
    <property type="molecule type" value="Genomic_DNA"/>
</dbReference>
<comment type="caution">
    <text evidence="2">The sequence shown here is derived from an EMBL/GenBank/DDBJ whole genome shotgun (WGS) entry which is preliminary data.</text>
</comment>
<feature type="non-terminal residue" evidence="2">
    <location>
        <position position="109"/>
    </location>
</feature>
<dbReference type="SUPFAM" id="SSF54862">
    <property type="entry name" value="4Fe-4S ferredoxins"/>
    <property type="match status" value="1"/>
</dbReference>
<sequence length="109" mass="11832">EAMPSFPGTHSSDYHCRVVCGACVRVCPNRCNEVVTVNDAKLIVHVDQSCNECGNCACHCVEPCQPYKDRITFFHNAEALADSTNDGFYIKGAVCVYGLKGKDPVCGID</sequence>
<dbReference type="PROSITE" id="PS51379">
    <property type="entry name" value="4FE4S_FER_2"/>
    <property type="match status" value="1"/>
</dbReference>
<organism evidence="2">
    <name type="scientific">human gut metagenome</name>
    <dbReference type="NCBI Taxonomy" id="408170"/>
    <lineage>
        <taxon>unclassified sequences</taxon>
        <taxon>metagenomes</taxon>
        <taxon>organismal metagenomes</taxon>
    </lineage>
</organism>
<gene>
    <name evidence="2" type="ORF">Q604_UNBC12674G0001</name>
</gene>
<dbReference type="InterPro" id="IPR017896">
    <property type="entry name" value="4Fe4S_Fe-S-bd"/>
</dbReference>
<protein>
    <submittedName>
        <fullName evidence="2">Oxidoreductase, pyridine nucleotide-disulfide family</fullName>
    </submittedName>
</protein>
<feature type="domain" description="4Fe-4S ferredoxin-type" evidence="1">
    <location>
        <begin position="6"/>
        <end position="37"/>
    </location>
</feature>
<proteinExistence type="predicted"/>